<dbReference type="STRING" id="3750.A0A498HEZ1"/>
<dbReference type="EMBL" id="RDQH01000343">
    <property type="protein sequence ID" value="RXH67897.1"/>
    <property type="molecule type" value="Genomic_DNA"/>
</dbReference>
<protein>
    <recommendedName>
        <fullName evidence="3">Non-haem dioxygenase N-terminal domain-containing protein</fullName>
    </recommendedName>
</protein>
<dbReference type="GO" id="GO:0046872">
    <property type="term" value="F:metal ion binding"/>
    <property type="evidence" value="ECO:0007669"/>
    <property type="project" value="UniProtKB-KW"/>
</dbReference>
<keyword evidence="5" id="KW-1185">Reference proteome</keyword>
<organism evidence="4 5">
    <name type="scientific">Malus domestica</name>
    <name type="common">Apple</name>
    <name type="synonym">Pyrus malus</name>
    <dbReference type="NCBI Taxonomy" id="3750"/>
    <lineage>
        <taxon>Eukaryota</taxon>
        <taxon>Viridiplantae</taxon>
        <taxon>Streptophyta</taxon>
        <taxon>Embryophyta</taxon>
        <taxon>Tracheophyta</taxon>
        <taxon>Spermatophyta</taxon>
        <taxon>Magnoliopsida</taxon>
        <taxon>eudicotyledons</taxon>
        <taxon>Gunneridae</taxon>
        <taxon>Pentapetalae</taxon>
        <taxon>rosids</taxon>
        <taxon>fabids</taxon>
        <taxon>Rosales</taxon>
        <taxon>Rosaceae</taxon>
        <taxon>Amygdaloideae</taxon>
        <taxon>Maleae</taxon>
        <taxon>Malus</taxon>
    </lineage>
</organism>
<dbReference type="InterPro" id="IPR026992">
    <property type="entry name" value="DIOX_N"/>
</dbReference>
<comment type="caution">
    <text evidence="4">The sequence shown here is derived from an EMBL/GenBank/DDBJ whole genome shotgun (WGS) entry which is preliminary data.</text>
</comment>
<dbReference type="SUPFAM" id="SSF51197">
    <property type="entry name" value="Clavaminate synthase-like"/>
    <property type="match status" value="1"/>
</dbReference>
<accession>A0A498HEZ1</accession>
<dbReference type="Proteomes" id="UP000290289">
    <property type="component" value="Chromosome 17"/>
</dbReference>
<proteinExistence type="predicted"/>
<evidence type="ECO:0000259" key="3">
    <source>
        <dbReference type="Pfam" id="PF14226"/>
    </source>
</evidence>
<sequence length="102" mass="11646">MGTKIISLREYGVIYSHLPESYVRPEFDRPRLSKDSECKNIPVVELASPNRAQTVQQIGDACKNKGFFLRSVKKMIGVANEFFNLPVEEKLKLCTQMTPKKL</sequence>
<evidence type="ECO:0000313" key="5">
    <source>
        <dbReference type="Proteomes" id="UP000290289"/>
    </source>
</evidence>
<evidence type="ECO:0000256" key="1">
    <source>
        <dbReference type="ARBA" id="ARBA00022723"/>
    </source>
</evidence>
<name>A0A498HEZ1_MALDO</name>
<gene>
    <name evidence="4" type="ORF">DVH24_028044</name>
</gene>
<evidence type="ECO:0000256" key="2">
    <source>
        <dbReference type="ARBA" id="ARBA00023004"/>
    </source>
</evidence>
<dbReference type="Pfam" id="PF14226">
    <property type="entry name" value="DIOX_N"/>
    <property type="match status" value="1"/>
</dbReference>
<keyword evidence="1" id="KW-0479">Metal-binding</keyword>
<feature type="domain" description="Non-haem dioxygenase N-terminal" evidence="3">
    <location>
        <begin position="41"/>
        <end position="96"/>
    </location>
</feature>
<evidence type="ECO:0000313" key="4">
    <source>
        <dbReference type="EMBL" id="RXH67897.1"/>
    </source>
</evidence>
<keyword evidence="2" id="KW-0408">Iron</keyword>
<dbReference type="AlphaFoldDB" id="A0A498HEZ1"/>
<dbReference type="InterPro" id="IPR027443">
    <property type="entry name" value="IPNS-like_sf"/>
</dbReference>
<reference evidence="4 5" key="1">
    <citation type="submission" date="2018-10" db="EMBL/GenBank/DDBJ databases">
        <title>A high-quality apple genome assembly.</title>
        <authorList>
            <person name="Hu J."/>
        </authorList>
    </citation>
    <scope>NUCLEOTIDE SEQUENCE [LARGE SCALE GENOMIC DNA]</scope>
    <source>
        <strain evidence="5">cv. HFTH1</strain>
        <tissue evidence="4">Young leaf</tissue>
    </source>
</reference>
<dbReference type="Gene3D" id="2.60.120.330">
    <property type="entry name" value="B-lactam Antibiotic, Isopenicillin N Synthase, Chain"/>
    <property type="match status" value="1"/>
</dbReference>